<evidence type="ECO:0000256" key="1">
    <source>
        <dbReference type="SAM" id="SignalP"/>
    </source>
</evidence>
<dbReference type="Proteomes" id="UP000035680">
    <property type="component" value="Unassembled WGS sequence"/>
</dbReference>
<accession>A0A0K0FJQ7</accession>
<feature type="signal peptide" evidence="1">
    <location>
        <begin position="1"/>
        <end position="20"/>
    </location>
</feature>
<name>A0A0K0FJQ7_STRVS</name>
<dbReference type="WBParaSite" id="SVE_0913200.1">
    <property type="protein sequence ID" value="SVE_0913200.1"/>
    <property type="gene ID" value="SVE_0913200"/>
</dbReference>
<organism evidence="2 3">
    <name type="scientific">Strongyloides venezuelensis</name>
    <name type="common">Threadworm</name>
    <dbReference type="NCBI Taxonomy" id="75913"/>
    <lineage>
        <taxon>Eukaryota</taxon>
        <taxon>Metazoa</taxon>
        <taxon>Ecdysozoa</taxon>
        <taxon>Nematoda</taxon>
        <taxon>Chromadorea</taxon>
        <taxon>Rhabditida</taxon>
        <taxon>Tylenchina</taxon>
        <taxon>Panagrolaimomorpha</taxon>
        <taxon>Strongyloidoidea</taxon>
        <taxon>Strongyloididae</taxon>
        <taxon>Strongyloides</taxon>
    </lineage>
</organism>
<reference evidence="3" key="2">
    <citation type="submission" date="2015-08" db="UniProtKB">
        <authorList>
            <consortium name="WormBaseParasite"/>
        </authorList>
    </citation>
    <scope>IDENTIFICATION</scope>
</reference>
<evidence type="ECO:0000313" key="3">
    <source>
        <dbReference type="WBParaSite" id="SVE_0913200.1"/>
    </source>
</evidence>
<keyword evidence="2" id="KW-1185">Reference proteome</keyword>
<dbReference type="AlphaFoldDB" id="A0A0K0FJQ7"/>
<evidence type="ECO:0000313" key="2">
    <source>
        <dbReference type="Proteomes" id="UP000035680"/>
    </source>
</evidence>
<sequence length="136" mass="15622">MRFLLVQLLLITFICLTISAKKGQIKKPRGLQNSLHDDYVRCKEECKKIEEREITEKYIQFLRTELEAAELVAAQEEALLQSTIAAQTDNQNVNNLNNPITENDPSTMVEEAQKETIEVVKEVQKETFAQEENLIV</sequence>
<feature type="chain" id="PRO_5005330069" evidence="1">
    <location>
        <begin position="21"/>
        <end position="136"/>
    </location>
</feature>
<keyword evidence="1" id="KW-0732">Signal</keyword>
<reference evidence="2" key="1">
    <citation type="submission" date="2014-07" db="EMBL/GenBank/DDBJ databases">
        <authorList>
            <person name="Martin A.A"/>
            <person name="De Silva N."/>
        </authorList>
    </citation>
    <scope>NUCLEOTIDE SEQUENCE</scope>
</reference>
<proteinExistence type="predicted"/>
<protein>
    <submittedName>
        <fullName evidence="3">Uncharacterized protein</fullName>
    </submittedName>
</protein>